<dbReference type="AlphaFoldDB" id="A0A4U0WPF1"/>
<dbReference type="InterPro" id="IPR007191">
    <property type="entry name" value="Sec8_exocyst_N"/>
</dbReference>
<dbReference type="GO" id="GO:0015031">
    <property type="term" value="P:protein transport"/>
    <property type="evidence" value="ECO:0007669"/>
    <property type="project" value="UniProtKB-KW"/>
</dbReference>
<evidence type="ECO:0000259" key="6">
    <source>
        <dbReference type="Pfam" id="PF20652"/>
    </source>
</evidence>
<dbReference type="PANTHER" id="PTHR14146:SF0">
    <property type="entry name" value="EXOCYST COMPLEX COMPONENT 4"/>
    <property type="match status" value="1"/>
</dbReference>
<dbReference type="STRING" id="331657.A0A4U0WPF1"/>
<sequence length="980" mass="109237">MAMQDVLQYIKQQWSFMAADSCVPVKVALQLMDPSSLGLADQYDQFQETHEQLQTALKAIVNEHHQGFNSSIGTFHKIQTSIHSSQTRVRALRSSLVQAKTSLGTTKPELKGFATTSQNHDDMLQVLGMIEQLQSIPEKLEARISEKQFLSAVDILQDALRLIRRSEMDNIGALSDLRVYLSNQEHSLTDILIEELHSHLYLKSPYCENRWKAYVRGQGQDASAAPAASVESSGRHMYRFLETLDTSIPMTEDASRNPEADTFHYIQLIVESLNKMSRLDVAVESIEQRLPVELFRVVDRSNTEVDQRHPSTLRGYATTTNRQGKLDISYDRDDPRTAILSDMLWTLYAKFEAIAEGHRVLHDVIAGIVKREGLSNALMGGFKELWKLYQSEIRSLLHDYLATDSNVGSRTGQNNDASRNIFRPSQRDKTKKLFKLSNMDNKSTELTIERENLEFILKTSVPGLVSDSRQTHGTASNDASAVHDGSATGHKLLIEPGVFNMGILLPPSLAFLNRLKEVVPPGTDIITSTITSFLDDFLVNVFHPQLDETLGDLCVQTLIEVYAFQMDPHWQTLSQRPIFTGTSRFYGLITAFCKMLDTLPHDQAFSHLIVRQMTTYFEKCQGWYKALVTRGRPQAETGRHLKAAAALAEAGEISDIVTDLLQGEDVNRAQLLEKESARLISTTNVHPLEDMDILSDRKSIAALCLLCTSMKWLAAKLVQLRHISDRTTDSSHRQDSSGRFQHKRRWTLVASAEAKPDVYLPLNQDTAVAFDSVIASYQNLATLVLRTLHLEMRTHAIHRIRYSLRPSYALDQLPNTPDSGILALNADLVAFDEELALHFRPTSHRFIITGLAALADALLVDAAAHHIAALNANGAGRLQLDVLVLQQNLKNIEPGASLARAARFLDLFAEGPDAVLAAAKAAQEGGGEAADKAFGYEEMRALLELCYSERLGSERRDVAGSAKKGLDELVALLGQYMGRT</sequence>
<keyword evidence="3 4" id="KW-0653">Protein transport</keyword>
<proteinExistence type="inferred from homology"/>
<evidence type="ECO:0000256" key="2">
    <source>
        <dbReference type="ARBA" id="ARBA00022483"/>
    </source>
</evidence>
<evidence type="ECO:0000256" key="4">
    <source>
        <dbReference type="RuleBase" id="RU367079"/>
    </source>
</evidence>
<dbReference type="GO" id="GO:0006893">
    <property type="term" value="P:Golgi to plasma membrane transport"/>
    <property type="evidence" value="ECO:0007669"/>
    <property type="project" value="TreeGrafter"/>
</dbReference>
<comment type="similarity">
    <text evidence="4">Belongs to the SEC8 family.</text>
</comment>
<dbReference type="GO" id="GO:0006612">
    <property type="term" value="P:protein targeting to membrane"/>
    <property type="evidence" value="ECO:0007669"/>
    <property type="project" value="UniProtKB-UniRule"/>
</dbReference>
<dbReference type="InterPro" id="IPR039682">
    <property type="entry name" value="Sec8/EXOC4"/>
</dbReference>
<comment type="function">
    <text evidence="4">Component of the exocyst complex involved in the docking of exocytic vesicles with fusion sites on the plasma membrane.</text>
</comment>
<dbReference type="Proteomes" id="UP000308768">
    <property type="component" value="Unassembled WGS sequence"/>
</dbReference>
<feature type="domain" description="Exocyst complex component Sec8 N-terminal" evidence="5">
    <location>
        <begin position="3"/>
        <end position="142"/>
    </location>
</feature>
<keyword evidence="2 4" id="KW-0268">Exocytosis</keyword>
<accession>A0A4U0WPF1</accession>
<name>A0A4U0WPF1_9PEZI</name>
<feature type="domain" description="Exocyst complex component Sec8 middle helical bundle" evidence="6">
    <location>
        <begin position="257"/>
        <end position="509"/>
    </location>
</feature>
<organism evidence="7 8">
    <name type="scientific">Cryomyces minteri</name>
    <dbReference type="NCBI Taxonomy" id="331657"/>
    <lineage>
        <taxon>Eukaryota</taxon>
        <taxon>Fungi</taxon>
        <taxon>Dikarya</taxon>
        <taxon>Ascomycota</taxon>
        <taxon>Pezizomycotina</taxon>
        <taxon>Dothideomycetes</taxon>
        <taxon>Dothideomycetes incertae sedis</taxon>
        <taxon>Cryomyces</taxon>
    </lineage>
</organism>
<evidence type="ECO:0000313" key="7">
    <source>
        <dbReference type="EMBL" id="TKA64538.1"/>
    </source>
</evidence>
<dbReference type="PANTHER" id="PTHR14146">
    <property type="entry name" value="EXOCYST COMPLEX COMPONENT 4"/>
    <property type="match status" value="1"/>
</dbReference>
<reference evidence="7 8" key="1">
    <citation type="submission" date="2017-03" db="EMBL/GenBank/DDBJ databases">
        <title>Genomes of endolithic fungi from Antarctica.</title>
        <authorList>
            <person name="Coleine C."/>
            <person name="Masonjones S."/>
            <person name="Stajich J.E."/>
        </authorList>
    </citation>
    <scope>NUCLEOTIDE SEQUENCE [LARGE SCALE GENOMIC DNA]</scope>
    <source>
        <strain evidence="7 8">CCFEE 5187</strain>
    </source>
</reference>
<evidence type="ECO:0000259" key="5">
    <source>
        <dbReference type="Pfam" id="PF04048"/>
    </source>
</evidence>
<dbReference type="GO" id="GO:0006904">
    <property type="term" value="P:vesicle docking involved in exocytosis"/>
    <property type="evidence" value="ECO:0007669"/>
    <property type="project" value="InterPro"/>
</dbReference>
<keyword evidence="8" id="KW-1185">Reference proteome</keyword>
<dbReference type="GO" id="GO:0090522">
    <property type="term" value="P:vesicle tethering involved in exocytosis"/>
    <property type="evidence" value="ECO:0007669"/>
    <property type="project" value="UniProtKB-UniRule"/>
</dbReference>
<dbReference type="Pfam" id="PF20652">
    <property type="entry name" value="Sec8_C"/>
    <property type="match status" value="1"/>
</dbReference>
<dbReference type="GO" id="GO:0000145">
    <property type="term" value="C:exocyst"/>
    <property type="evidence" value="ECO:0007669"/>
    <property type="project" value="UniProtKB-UniRule"/>
</dbReference>
<evidence type="ECO:0000313" key="8">
    <source>
        <dbReference type="Proteomes" id="UP000308768"/>
    </source>
</evidence>
<evidence type="ECO:0000256" key="1">
    <source>
        <dbReference type="ARBA" id="ARBA00022448"/>
    </source>
</evidence>
<dbReference type="EMBL" id="NAJN01001251">
    <property type="protein sequence ID" value="TKA64538.1"/>
    <property type="molecule type" value="Genomic_DNA"/>
</dbReference>
<protein>
    <recommendedName>
        <fullName evidence="4">Exocyst complex component Sec8</fullName>
    </recommendedName>
</protein>
<dbReference type="OrthoDB" id="272977at2759"/>
<evidence type="ECO:0000256" key="3">
    <source>
        <dbReference type="ARBA" id="ARBA00022927"/>
    </source>
</evidence>
<gene>
    <name evidence="7" type="ORF">B0A49_05068</name>
</gene>
<dbReference type="Pfam" id="PF04048">
    <property type="entry name" value="Sec8_N"/>
    <property type="match status" value="1"/>
</dbReference>
<dbReference type="InterPro" id="IPR048630">
    <property type="entry name" value="Sec8_M"/>
</dbReference>
<keyword evidence="1 4" id="KW-0813">Transport</keyword>
<comment type="caution">
    <text evidence="7">The sequence shown here is derived from an EMBL/GenBank/DDBJ whole genome shotgun (WGS) entry which is preliminary data.</text>
</comment>